<dbReference type="PROSITE" id="PS50893">
    <property type="entry name" value="ABC_TRANSPORTER_2"/>
    <property type="match status" value="1"/>
</dbReference>
<dbReference type="Gene3D" id="3.40.50.300">
    <property type="entry name" value="P-loop containing nucleotide triphosphate hydrolases"/>
    <property type="match status" value="1"/>
</dbReference>
<comment type="similarity">
    <text evidence="1">Belongs to the ABC transporter superfamily.</text>
</comment>
<evidence type="ECO:0000256" key="4">
    <source>
        <dbReference type="ARBA" id="ARBA00022840"/>
    </source>
</evidence>
<dbReference type="Pfam" id="PF00005">
    <property type="entry name" value="ABC_tran"/>
    <property type="match status" value="1"/>
</dbReference>
<dbReference type="PANTHER" id="PTHR42734">
    <property type="entry name" value="METAL TRANSPORT SYSTEM ATP-BINDING PROTEIN TM_0124-RELATED"/>
    <property type="match status" value="1"/>
</dbReference>
<reference evidence="7" key="1">
    <citation type="submission" date="2012-11" db="EMBL/GenBank/DDBJ databases">
        <authorList>
            <person name="Lucero-Rivera Y.E."/>
            <person name="Tovar-Ramirez D."/>
        </authorList>
    </citation>
    <scope>NUCLEOTIDE SEQUENCE [LARGE SCALE GENOMIC DNA]</scope>
    <source>
        <strain evidence="7">Araruama</strain>
    </source>
</reference>
<name>A0A1V1P2K9_9BACT</name>
<dbReference type="InterPro" id="IPR003439">
    <property type="entry name" value="ABC_transporter-like_ATP-bd"/>
</dbReference>
<accession>A0A1V1P2K9</accession>
<dbReference type="SMART" id="SM00382">
    <property type="entry name" value="AAA"/>
    <property type="match status" value="1"/>
</dbReference>
<dbReference type="SUPFAM" id="SSF52540">
    <property type="entry name" value="P-loop containing nucleoside triphosphate hydrolases"/>
    <property type="match status" value="1"/>
</dbReference>
<dbReference type="PANTHER" id="PTHR42734:SF5">
    <property type="entry name" value="IRON TRANSPORT SYSTEM ATP-BINDING PROTEIN HI_0361-RELATED"/>
    <property type="match status" value="1"/>
</dbReference>
<keyword evidence="2" id="KW-0813">Transport</keyword>
<dbReference type="PROSITE" id="PS00211">
    <property type="entry name" value="ABC_TRANSPORTER_1"/>
    <property type="match status" value="1"/>
</dbReference>
<dbReference type="EMBL" id="ATBP01000752">
    <property type="protein sequence ID" value="ETR69050.1"/>
    <property type="molecule type" value="Genomic_DNA"/>
</dbReference>
<evidence type="ECO:0000256" key="2">
    <source>
        <dbReference type="ARBA" id="ARBA00022448"/>
    </source>
</evidence>
<dbReference type="AlphaFoldDB" id="A0A1V1P2K9"/>
<comment type="caution">
    <text evidence="6">The sequence shown here is derived from an EMBL/GenBank/DDBJ whole genome shotgun (WGS) entry which is preliminary data.</text>
</comment>
<gene>
    <name evidence="6" type="ORF">OMM_04193</name>
</gene>
<keyword evidence="3" id="KW-0547">Nucleotide-binding</keyword>
<evidence type="ECO:0000313" key="6">
    <source>
        <dbReference type="EMBL" id="ETR69050.1"/>
    </source>
</evidence>
<dbReference type="InterPro" id="IPR050153">
    <property type="entry name" value="Metal_Ion_Import_ABC"/>
</dbReference>
<dbReference type="GO" id="GO:0016887">
    <property type="term" value="F:ATP hydrolysis activity"/>
    <property type="evidence" value="ECO:0007669"/>
    <property type="project" value="InterPro"/>
</dbReference>
<sequence>MIKIQCNNVSYAYNSDQLIFNNISFNYHGPGFHALFGESGVGKSTLARIMAGMIVPDDGTIICQSEDTNVIYTTNQERFPGWQTIETHFKAFLPGHSHNLWRQMMSDFGVEQCLHARFEQLSLGQKNRVNLIRYLFQDDAILIMDESLANVDESMREKIILLIKQQFSSKCFIYISHHVREVCKYCDQIMVLRPPHKTPQVYHLSGQNYIFEKSLDSNTLKQNMLEIVHAT</sequence>
<dbReference type="InterPro" id="IPR017871">
    <property type="entry name" value="ABC_transporter-like_CS"/>
</dbReference>
<evidence type="ECO:0000256" key="1">
    <source>
        <dbReference type="ARBA" id="ARBA00005417"/>
    </source>
</evidence>
<dbReference type="Proteomes" id="UP000189670">
    <property type="component" value="Unassembled WGS sequence"/>
</dbReference>
<evidence type="ECO:0000256" key="3">
    <source>
        <dbReference type="ARBA" id="ARBA00022741"/>
    </source>
</evidence>
<evidence type="ECO:0000259" key="5">
    <source>
        <dbReference type="PROSITE" id="PS50893"/>
    </source>
</evidence>
<dbReference type="InterPro" id="IPR027417">
    <property type="entry name" value="P-loop_NTPase"/>
</dbReference>
<proteinExistence type="inferred from homology"/>
<protein>
    <submittedName>
        <fullName evidence="6">ABC-type nitrate/sulfonate/bicarbonate transport system, ATP binding component (ATPase)</fullName>
    </submittedName>
</protein>
<dbReference type="GO" id="GO:0005524">
    <property type="term" value="F:ATP binding"/>
    <property type="evidence" value="ECO:0007669"/>
    <property type="project" value="UniProtKB-KW"/>
</dbReference>
<evidence type="ECO:0000313" key="7">
    <source>
        <dbReference type="Proteomes" id="UP000189670"/>
    </source>
</evidence>
<dbReference type="InterPro" id="IPR003593">
    <property type="entry name" value="AAA+_ATPase"/>
</dbReference>
<keyword evidence="4" id="KW-0067">ATP-binding</keyword>
<feature type="domain" description="ABC transporter" evidence="5">
    <location>
        <begin position="4"/>
        <end position="219"/>
    </location>
</feature>
<organism evidence="6 7">
    <name type="scientific">Candidatus Magnetoglobus multicellularis str. Araruama</name>
    <dbReference type="NCBI Taxonomy" id="890399"/>
    <lineage>
        <taxon>Bacteria</taxon>
        <taxon>Pseudomonadati</taxon>
        <taxon>Thermodesulfobacteriota</taxon>
        <taxon>Desulfobacteria</taxon>
        <taxon>Desulfobacterales</taxon>
        <taxon>Desulfobacteraceae</taxon>
        <taxon>Candidatus Magnetoglobus</taxon>
    </lineage>
</organism>